<dbReference type="Proteomes" id="UP000275408">
    <property type="component" value="Unassembled WGS sequence"/>
</dbReference>
<sequence>MAYTGLWRVLVEQGNIDKALFVAEKGRAQALSDLMEFSFCGEASQHKADALREVRSKLDGKTIEANPQSHIQQDGCLSTFGALLVGDPWVSEVTNSEGEKVLEQLHYAKEE</sequence>
<reference evidence="1 2" key="1">
    <citation type="journal article" date="2018" name="Sci. Rep.">
        <title>Comparative analysis of the Pocillopora damicornis genome highlights role of immune system in coral evolution.</title>
        <authorList>
            <person name="Cunning R."/>
            <person name="Bay R.A."/>
            <person name="Gillette P."/>
            <person name="Baker A.C."/>
            <person name="Traylor-Knowles N."/>
        </authorList>
    </citation>
    <scope>NUCLEOTIDE SEQUENCE [LARGE SCALE GENOMIC DNA]</scope>
    <source>
        <strain evidence="1">RSMAS</strain>
        <tissue evidence="1">Whole animal</tissue>
    </source>
</reference>
<gene>
    <name evidence="1" type="ORF">pdam_00025563</name>
</gene>
<keyword evidence="2" id="KW-1185">Reference proteome</keyword>
<proteinExistence type="predicted"/>
<protein>
    <submittedName>
        <fullName evidence="1">Uncharacterized protein</fullName>
    </submittedName>
</protein>
<comment type="caution">
    <text evidence="1">The sequence shown here is derived from an EMBL/GenBank/DDBJ whole genome shotgun (WGS) entry which is preliminary data.</text>
</comment>
<evidence type="ECO:0000313" key="1">
    <source>
        <dbReference type="EMBL" id="RMX61407.1"/>
    </source>
</evidence>
<dbReference type="AlphaFoldDB" id="A0A3M6V683"/>
<dbReference type="EMBL" id="RCHS01000015">
    <property type="protein sequence ID" value="RMX61407.1"/>
    <property type="molecule type" value="Genomic_DNA"/>
</dbReference>
<accession>A0A3M6V683</accession>
<feature type="non-terminal residue" evidence="1">
    <location>
        <position position="111"/>
    </location>
</feature>
<name>A0A3M6V683_POCDA</name>
<evidence type="ECO:0000313" key="2">
    <source>
        <dbReference type="Proteomes" id="UP000275408"/>
    </source>
</evidence>
<organism evidence="1 2">
    <name type="scientific">Pocillopora damicornis</name>
    <name type="common">Cauliflower coral</name>
    <name type="synonym">Millepora damicornis</name>
    <dbReference type="NCBI Taxonomy" id="46731"/>
    <lineage>
        <taxon>Eukaryota</taxon>
        <taxon>Metazoa</taxon>
        <taxon>Cnidaria</taxon>
        <taxon>Anthozoa</taxon>
        <taxon>Hexacorallia</taxon>
        <taxon>Scleractinia</taxon>
        <taxon>Astrocoeniina</taxon>
        <taxon>Pocilloporidae</taxon>
        <taxon>Pocillopora</taxon>
    </lineage>
</organism>